<dbReference type="InterPro" id="IPR051683">
    <property type="entry name" value="Enoyl-CoA_Hydratase/Isomerase"/>
</dbReference>
<proteinExistence type="inferred from homology"/>
<dbReference type="PANTHER" id="PTHR42964:SF1">
    <property type="entry name" value="POLYKETIDE BIOSYNTHESIS ENOYL-COA HYDRATASE PKSH-RELATED"/>
    <property type="match status" value="1"/>
</dbReference>
<evidence type="ECO:0000256" key="1">
    <source>
        <dbReference type="ARBA" id="ARBA00005254"/>
    </source>
</evidence>
<comment type="similarity">
    <text evidence="1 2">Belongs to the enoyl-CoA hydratase/isomerase family.</text>
</comment>
<dbReference type="SUPFAM" id="SSF52096">
    <property type="entry name" value="ClpP/crotonase"/>
    <property type="match status" value="1"/>
</dbReference>
<name>A0A9D6Z3N8_9BACT</name>
<sequence length="257" mass="27991">MSEPELLYEIRANAAWITINRESRRNALSQEILDLFFEYLDRAAADDRVRAVCLTAVGEKSFCSGADLASAAGAQGHMAGARKYAELLKKMAGFPKPMVARVNGHCMAGGMGFMLSCDLVYAKEDAKFGTPELNVGLFPMMIGALIFRNAGRKKALEMIYTARMLSASEAEQMGLITRAVASEELDRVVNEALAAIAAKAPLAVKIGRQALANAENMPLEEALDYLCEQLEAVSSTEDAMEGMMAFVQKRPPQWKGR</sequence>
<evidence type="ECO:0000313" key="4">
    <source>
        <dbReference type="Proteomes" id="UP000807825"/>
    </source>
</evidence>
<comment type="caution">
    <text evidence="3">The sequence shown here is derived from an EMBL/GenBank/DDBJ whole genome shotgun (WGS) entry which is preliminary data.</text>
</comment>
<dbReference type="InterPro" id="IPR018376">
    <property type="entry name" value="Enoyl-CoA_hyd/isom_CS"/>
</dbReference>
<dbReference type="EMBL" id="JACRDE010000262">
    <property type="protein sequence ID" value="MBI5249762.1"/>
    <property type="molecule type" value="Genomic_DNA"/>
</dbReference>
<dbReference type="Proteomes" id="UP000807825">
    <property type="component" value="Unassembled WGS sequence"/>
</dbReference>
<dbReference type="Gene3D" id="3.90.226.10">
    <property type="entry name" value="2-enoyl-CoA Hydratase, Chain A, domain 1"/>
    <property type="match status" value="1"/>
</dbReference>
<dbReference type="PANTHER" id="PTHR42964">
    <property type="entry name" value="ENOYL-COA HYDRATASE"/>
    <property type="match status" value="1"/>
</dbReference>
<dbReference type="InterPro" id="IPR029045">
    <property type="entry name" value="ClpP/crotonase-like_dom_sf"/>
</dbReference>
<evidence type="ECO:0000313" key="3">
    <source>
        <dbReference type="EMBL" id="MBI5249762.1"/>
    </source>
</evidence>
<dbReference type="GO" id="GO:0008300">
    <property type="term" value="P:isoprenoid catabolic process"/>
    <property type="evidence" value="ECO:0007669"/>
    <property type="project" value="TreeGrafter"/>
</dbReference>
<organism evidence="3 4">
    <name type="scientific">Desulfomonile tiedjei</name>
    <dbReference type="NCBI Taxonomy" id="2358"/>
    <lineage>
        <taxon>Bacteria</taxon>
        <taxon>Pseudomonadati</taxon>
        <taxon>Thermodesulfobacteriota</taxon>
        <taxon>Desulfomonilia</taxon>
        <taxon>Desulfomonilales</taxon>
        <taxon>Desulfomonilaceae</taxon>
        <taxon>Desulfomonile</taxon>
    </lineage>
</organism>
<dbReference type="Gene3D" id="1.10.12.10">
    <property type="entry name" value="Lyase 2-enoyl-coa Hydratase, Chain A, domain 2"/>
    <property type="match status" value="1"/>
</dbReference>
<reference evidence="3" key="1">
    <citation type="submission" date="2020-07" db="EMBL/GenBank/DDBJ databases">
        <title>Huge and variable diversity of episymbiotic CPR bacteria and DPANN archaea in groundwater ecosystems.</title>
        <authorList>
            <person name="He C.Y."/>
            <person name="Keren R."/>
            <person name="Whittaker M."/>
            <person name="Farag I.F."/>
            <person name="Doudna J."/>
            <person name="Cate J.H.D."/>
            <person name="Banfield J.F."/>
        </authorList>
    </citation>
    <scope>NUCLEOTIDE SEQUENCE</scope>
    <source>
        <strain evidence="3">NC_groundwater_1664_Pr3_B-0.1um_52_9</strain>
    </source>
</reference>
<evidence type="ECO:0000256" key="2">
    <source>
        <dbReference type="RuleBase" id="RU003707"/>
    </source>
</evidence>
<dbReference type="InterPro" id="IPR014748">
    <property type="entry name" value="Enoyl-CoA_hydra_C"/>
</dbReference>
<dbReference type="InterPro" id="IPR001753">
    <property type="entry name" value="Enoyl-CoA_hydra/iso"/>
</dbReference>
<dbReference type="CDD" id="cd06558">
    <property type="entry name" value="crotonase-like"/>
    <property type="match status" value="1"/>
</dbReference>
<accession>A0A9D6Z3N8</accession>
<gene>
    <name evidence="3" type="ORF">HY912_09720</name>
</gene>
<dbReference type="GO" id="GO:0003824">
    <property type="term" value="F:catalytic activity"/>
    <property type="evidence" value="ECO:0007669"/>
    <property type="project" value="InterPro"/>
</dbReference>
<dbReference type="PROSITE" id="PS00166">
    <property type="entry name" value="ENOYL_COA_HYDRATASE"/>
    <property type="match status" value="1"/>
</dbReference>
<dbReference type="Pfam" id="PF00378">
    <property type="entry name" value="ECH_1"/>
    <property type="match status" value="1"/>
</dbReference>
<protein>
    <submittedName>
        <fullName evidence="3">Enoyl-CoA hydratase/isomerase family protein</fullName>
    </submittedName>
</protein>
<dbReference type="AlphaFoldDB" id="A0A9D6Z3N8"/>